<feature type="signal peptide" evidence="1">
    <location>
        <begin position="1"/>
        <end position="18"/>
    </location>
</feature>
<sequence>MRRTALTAAGVALVIALAGCGGKDGGSATPIDNPAQGGGATMFASIQELAQAATAQTQKSQSARFTFEMDMAGQKASGSGQGRFVGENPAMSMTMGMGGQSMEVRLVDNALYMKMPEGSAPEGMKPWIKTSLDGDDPMSQSVRQSLGQNDPAKTLDMIQEAGGKIVKSEQAQLDGQPTTHYVIEVDAVKMMEKQGQANPMLDSAEGRQAMEQIGTIPMELWLNGDQLPVQVVMDMSKMMEAAGQAGQTGKMTMKYTDWGAPVTIEAPPADQVTER</sequence>
<dbReference type="InterPro" id="IPR029046">
    <property type="entry name" value="LolA/LolB/LppX"/>
</dbReference>
<dbReference type="AlphaFoldDB" id="A0A1I5PHV8"/>
<keyword evidence="3" id="KW-1185">Reference proteome</keyword>
<protein>
    <recommendedName>
        <fullName evidence="4">Lipoprotein LprG</fullName>
    </recommendedName>
</protein>
<dbReference type="Gene3D" id="2.50.20.20">
    <property type="match status" value="1"/>
</dbReference>
<dbReference type="SUPFAM" id="SSF89392">
    <property type="entry name" value="Prokaryotic lipoproteins and lipoprotein localization factors"/>
    <property type="match status" value="1"/>
</dbReference>
<accession>A0A1I5PHV8</accession>
<name>A0A1I5PHV8_9PSEU</name>
<evidence type="ECO:0000313" key="3">
    <source>
        <dbReference type="Proteomes" id="UP000198727"/>
    </source>
</evidence>
<proteinExistence type="predicted"/>
<evidence type="ECO:0000313" key="2">
    <source>
        <dbReference type="EMBL" id="SFP33708.1"/>
    </source>
</evidence>
<dbReference type="STRING" id="587909.SAMN05421810_102301"/>
<evidence type="ECO:0000256" key="1">
    <source>
        <dbReference type="SAM" id="SignalP"/>
    </source>
</evidence>
<dbReference type="Proteomes" id="UP000198727">
    <property type="component" value="Unassembled WGS sequence"/>
</dbReference>
<dbReference type="EMBL" id="FOWW01000002">
    <property type="protein sequence ID" value="SFP33708.1"/>
    <property type="molecule type" value="Genomic_DNA"/>
</dbReference>
<organism evidence="2 3">
    <name type="scientific">Amycolatopsis arida</name>
    <dbReference type="NCBI Taxonomy" id="587909"/>
    <lineage>
        <taxon>Bacteria</taxon>
        <taxon>Bacillati</taxon>
        <taxon>Actinomycetota</taxon>
        <taxon>Actinomycetes</taxon>
        <taxon>Pseudonocardiales</taxon>
        <taxon>Pseudonocardiaceae</taxon>
        <taxon>Amycolatopsis</taxon>
    </lineage>
</organism>
<dbReference type="OrthoDB" id="3427828at2"/>
<keyword evidence="1" id="KW-0732">Signal</keyword>
<reference evidence="3" key="1">
    <citation type="submission" date="2016-10" db="EMBL/GenBank/DDBJ databases">
        <authorList>
            <person name="Varghese N."/>
            <person name="Submissions S."/>
        </authorList>
    </citation>
    <scope>NUCLEOTIDE SEQUENCE [LARGE SCALE GENOMIC DNA]</scope>
    <source>
        <strain evidence="3">CGMCC 4.5579</strain>
    </source>
</reference>
<gene>
    <name evidence="2" type="ORF">SAMN05421810_102301</name>
</gene>
<dbReference type="RefSeq" id="WP_092529070.1">
    <property type="nucleotide sequence ID" value="NZ_FOWW01000002.1"/>
</dbReference>
<evidence type="ECO:0008006" key="4">
    <source>
        <dbReference type="Google" id="ProtNLM"/>
    </source>
</evidence>
<dbReference type="PROSITE" id="PS51257">
    <property type="entry name" value="PROKAR_LIPOPROTEIN"/>
    <property type="match status" value="1"/>
</dbReference>
<feature type="chain" id="PRO_5039670622" description="Lipoprotein LprG" evidence="1">
    <location>
        <begin position="19"/>
        <end position="275"/>
    </location>
</feature>